<dbReference type="SUPFAM" id="SSF57667">
    <property type="entry name" value="beta-beta-alpha zinc fingers"/>
    <property type="match status" value="1"/>
</dbReference>
<gene>
    <name evidence="4" type="ORF">SSLN_LOCUS17835</name>
</gene>
<evidence type="ECO:0000259" key="3">
    <source>
        <dbReference type="PROSITE" id="PS50157"/>
    </source>
</evidence>
<sequence length="188" mass="20514">MPTCSRCQPTFHARINFIGHLLTQCNKNPTTSTSATHATDPTTKTTPANDNNFFDVSPHTTFNTILNATIHAPIMATNTTCPTPTTSVATSEYLPPVTSNTTNAPSTSDGDSVLTCPHCDRTFTSHIGLVSHLRIHITKSSELVPRALPQPKLPPSMTSLPTRIHSSHVPDRSHAHPRKWTPPRCEHI</sequence>
<proteinExistence type="predicted"/>
<dbReference type="SMART" id="SM00355">
    <property type="entry name" value="ZnF_C2H2"/>
    <property type="match status" value="1"/>
</dbReference>
<dbReference type="PROSITE" id="PS00028">
    <property type="entry name" value="ZINC_FINGER_C2H2_1"/>
    <property type="match status" value="1"/>
</dbReference>
<keyword evidence="5" id="KW-1185">Reference proteome</keyword>
<dbReference type="EMBL" id="UYSU01043185">
    <property type="protein sequence ID" value="VDM04221.1"/>
    <property type="molecule type" value="Genomic_DNA"/>
</dbReference>
<reference evidence="4 5" key="2">
    <citation type="submission" date="2018-11" db="EMBL/GenBank/DDBJ databases">
        <authorList>
            <consortium name="Pathogen Informatics"/>
        </authorList>
    </citation>
    <scope>NUCLEOTIDE SEQUENCE [LARGE SCALE GENOMIC DNA]</scope>
    <source>
        <strain evidence="4 5">NST_G2</strain>
    </source>
</reference>
<dbReference type="GO" id="GO:0008270">
    <property type="term" value="F:zinc ion binding"/>
    <property type="evidence" value="ECO:0007669"/>
    <property type="project" value="UniProtKB-KW"/>
</dbReference>
<keyword evidence="1" id="KW-0862">Zinc</keyword>
<feature type="domain" description="C2H2-type" evidence="3">
    <location>
        <begin position="114"/>
        <end position="141"/>
    </location>
</feature>
<feature type="region of interest" description="Disordered" evidence="2">
    <location>
        <begin position="146"/>
        <end position="188"/>
    </location>
</feature>
<dbReference type="Proteomes" id="UP000275846">
    <property type="component" value="Unassembled WGS sequence"/>
</dbReference>
<accession>A0A183TMY7</accession>
<dbReference type="WBParaSite" id="SSLN_0001851001-mRNA-1">
    <property type="protein sequence ID" value="SSLN_0001851001-mRNA-1"/>
    <property type="gene ID" value="SSLN_0001851001"/>
</dbReference>
<evidence type="ECO:0000256" key="1">
    <source>
        <dbReference type="PROSITE-ProRule" id="PRU00042"/>
    </source>
</evidence>
<evidence type="ECO:0000313" key="6">
    <source>
        <dbReference type="WBParaSite" id="SSLN_0001851001-mRNA-1"/>
    </source>
</evidence>
<evidence type="ECO:0000313" key="4">
    <source>
        <dbReference type="EMBL" id="VDM04221.1"/>
    </source>
</evidence>
<dbReference type="InterPro" id="IPR013087">
    <property type="entry name" value="Znf_C2H2_type"/>
</dbReference>
<evidence type="ECO:0000256" key="2">
    <source>
        <dbReference type="SAM" id="MobiDB-lite"/>
    </source>
</evidence>
<keyword evidence="1" id="KW-0479">Metal-binding</keyword>
<feature type="region of interest" description="Disordered" evidence="2">
    <location>
        <begin position="30"/>
        <end position="50"/>
    </location>
</feature>
<name>A0A183TMY7_SCHSO</name>
<evidence type="ECO:0000313" key="5">
    <source>
        <dbReference type="Proteomes" id="UP000275846"/>
    </source>
</evidence>
<dbReference type="AlphaFoldDB" id="A0A183TMY7"/>
<reference evidence="6" key="1">
    <citation type="submission" date="2016-06" db="UniProtKB">
        <authorList>
            <consortium name="WormBaseParasite"/>
        </authorList>
    </citation>
    <scope>IDENTIFICATION</scope>
</reference>
<dbReference type="OrthoDB" id="6319425at2759"/>
<protein>
    <submittedName>
        <fullName evidence="6">C2H2-type domain-containing protein</fullName>
    </submittedName>
</protein>
<organism evidence="6">
    <name type="scientific">Schistocephalus solidus</name>
    <name type="common">Tapeworm</name>
    <dbReference type="NCBI Taxonomy" id="70667"/>
    <lineage>
        <taxon>Eukaryota</taxon>
        <taxon>Metazoa</taxon>
        <taxon>Spiralia</taxon>
        <taxon>Lophotrochozoa</taxon>
        <taxon>Platyhelminthes</taxon>
        <taxon>Cestoda</taxon>
        <taxon>Eucestoda</taxon>
        <taxon>Diphyllobothriidea</taxon>
        <taxon>Diphyllobothriidae</taxon>
        <taxon>Schistocephalus</taxon>
    </lineage>
</organism>
<dbReference type="InterPro" id="IPR036236">
    <property type="entry name" value="Znf_C2H2_sf"/>
</dbReference>
<dbReference type="PROSITE" id="PS50157">
    <property type="entry name" value="ZINC_FINGER_C2H2_2"/>
    <property type="match status" value="1"/>
</dbReference>
<keyword evidence="1" id="KW-0863">Zinc-finger</keyword>